<feature type="compositionally biased region" description="Polar residues" evidence="11">
    <location>
        <begin position="532"/>
        <end position="542"/>
    </location>
</feature>
<feature type="compositionally biased region" description="Basic and acidic residues" evidence="11">
    <location>
        <begin position="516"/>
        <end position="529"/>
    </location>
</feature>
<evidence type="ECO:0000256" key="2">
    <source>
        <dbReference type="ARBA" id="ARBA00012513"/>
    </source>
</evidence>
<dbReference type="GO" id="GO:0005524">
    <property type="term" value="F:ATP binding"/>
    <property type="evidence" value="ECO:0007669"/>
    <property type="project" value="UniProtKB-UniRule"/>
</dbReference>
<evidence type="ECO:0000256" key="6">
    <source>
        <dbReference type="ARBA" id="ARBA00022777"/>
    </source>
</evidence>
<dbReference type="RefSeq" id="XP_001470898.2">
    <property type="nucleotide sequence ID" value="XM_001470848.2"/>
</dbReference>
<keyword evidence="5 10" id="KW-0547">Nucleotide-binding</keyword>
<dbReference type="STRING" id="312017.A4VDC7"/>
<dbReference type="InterPro" id="IPR051131">
    <property type="entry name" value="NEK_Ser/Thr_kinase_NIMA"/>
</dbReference>
<keyword evidence="7 10" id="KW-0067">ATP-binding</keyword>
<dbReference type="AlphaFoldDB" id="A4VDC7"/>
<comment type="similarity">
    <text evidence="1">Belongs to the protein kinase superfamily. NEK Ser/Thr protein kinase family. NIMA subfamily.</text>
</comment>
<dbReference type="InterPro" id="IPR008271">
    <property type="entry name" value="Ser/Thr_kinase_AS"/>
</dbReference>
<evidence type="ECO:0000313" key="14">
    <source>
        <dbReference type="Proteomes" id="UP000009168"/>
    </source>
</evidence>
<dbReference type="Proteomes" id="UP000009168">
    <property type="component" value="Unassembled WGS sequence"/>
</dbReference>
<feature type="region of interest" description="Disordered" evidence="11">
    <location>
        <begin position="416"/>
        <end position="746"/>
    </location>
</feature>
<dbReference type="KEGG" id="tet:TTHERM_00216171"/>
<feature type="compositionally biased region" description="Polar residues" evidence="11">
    <location>
        <begin position="335"/>
        <end position="344"/>
    </location>
</feature>
<feature type="compositionally biased region" description="Basic and acidic residues" evidence="11">
    <location>
        <begin position="426"/>
        <end position="470"/>
    </location>
</feature>
<dbReference type="InterPro" id="IPR000719">
    <property type="entry name" value="Prot_kinase_dom"/>
</dbReference>
<feature type="region of interest" description="Disordered" evidence="11">
    <location>
        <begin position="291"/>
        <end position="355"/>
    </location>
</feature>
<feature type="compositionally biased region" description="Acidic residues" evidence="11">
    <location>
        <begin position="892"/>
        <end position="947"/>
    </location>
</feature>
<keyword evidence="4" id="KW-0808">Transferase</keyword>
<dbReference type="Gene3D" id="1.10.510.10">
    <property type="entry name" value="Transferase(Phosphotransferase) domain 1"/>
    <property type="match status" value="1"/>
</dbReference>
<feature type="compositionally biased region" description="Basic and acidic residues" evidence="11">
    <location>
        <begin position="561"/>
        <end position="585"/>
    </location>
</feature>
<name>A4VDC7_TETTS</name>
<feature type="compositionally biased region" description="Acidic residues" evidence="11">
    <location>
        <begin position="959"/>
        <end position="974"/>
    </location>
</feature>
<comment type="catalytic activity">
    <reaction evidence="8">
        <text>L-threonyl-[protein] + ATP = O-phospho-L-threonyl-[protein] + ADP + H(+)</text>
        <dbReference type="Rhea" id="RHEA:46608"/>
        <dbReference type="Rhea" id="RHEA-COMP:11060"/>
        <dbReference type="Rhea" id="RHEA-COMP:11605"/>
        <dbReference type="ChEBI" id="CHEBI:15378"/>
        <dbReference type="ChEBI" id="CHEBI:30013"/>
        <dbReference type="ChEBI" id="CHEBI:30616"/>
        <dbReference type="ChEBI" id="CHEBI:61977"/>
        <dbReference type="ChEBI" id="CHEBI:456216"/>
        <dbReference type="EC" id="2.7.11.1"/>
    </reaction>
</comment>
<evidence type="ECO:0000259" key="12">
    <source>
        <dbReference type="PROSITE" id="PS50011"/>
    </source>
</evidence>
<evidence type="ECO:0000313" key="13">
    <source>
        <dbReference type="EMBL" id="EDK31518.2"/>
    </source>
</evidence>
<gene>
    <name evidence="13" type="ORF">TTHERM_00216171</name>
</gene>
<feature type="compositionally biased region" description="Polar residues" evidence="11">
    <location>
        <begin position="664"/>
        <end position="695"/>
    </location>
</feature>
<proteinExistence type="inferred from homology"/>
<dbReference type="InterPro" id="IPR011009">
    <property type="entry name" value="Kinase-like_dom_sf"/>
</dbReference>
<evidence type="ECO:0000256" key="10">
    <source>
        <dbReference type="PROSITE-ProRule" id="PRU10141"/>
    </source>
</evidence>
<sequence length="1123" mass="131495">MLNNGSSSTLKDFDTLGKLGQGSFGVVYKVKRVVDGNVYVMKQINISKMNSRMKQDAINEVHILSKLNNPYVVKYYDSFVDKNLLCIVMEYCDSGDLSSFIKSQLGRPLQEMKIWKYFIMSCMGLDYIHRKKILHRDIKAMNIFLNKDDSLRIGDLGVAKVLSDQGNFASTMVGTPFYLSPEMCEEKPYNEKSDIWSLGCVLYELCTYRHPFEAQNQGALVLRIIRGKYNPIPTSYSKDLVSMVDMCLCKDYKKRPNARDILQTQIVLGKASQLGIELDYTKVKQKELNYQQKKEGSVSVPTTVPSTPSSNKNLIDKQREKNNALLNPNNQNKPISHSPSSHNVQAAAQQKAKDDLIKKMQQDERDLNKKVEQKLIQQNLQQIQNNDKKYKDRIQELYKKEEQFKLLQKQELERQKNTEQVLQMQKKREEQMKKDEERKLLEKKKKEAEKKKEEEELRKKKELEKQKQEKAAAAALSQQQQLVKEKEDQIKNEFKIRQNGFDPRVNQVSQQQQVSKVERTSPKQSDSKKQLFGNQMPNNFNKQVQQVQQQLPSQFGYQKQQVEKKKEIISERKESIKPKEDDRKNIQRIRKGAPTGLGNIAKNPLSYGYKDVRQSKDGRPSDFSYEQDQDRQEVYNLPDNVHKQRNAPKSAQPYKPTVNDLRNIANSGFEENTSKISSQRGSVMSNQTSKSQNDQRIVEQKRLNRPEQGKLPSVESFDSSFEDSPNKHISVQSASSLQKQTQEDKDMQNAVLNQDLNRPHTGQLKEKLHYNKPFVDKEITEKYEKELQKQNKQNIQQIVNDSFIDKEFCSSSDDDKKSKQNIKKSDKKQNLENTQFEFIPVPKAKELKDWNNKIQLDNSEQQQQCSEEEEDDNKLGDEYFKSQTINRGQLDLPDDMGGADEEDDNNQDYDEEEEEEQKEEEDDQYYQEEDDEDDQDQSENNQDDDQDIQSIPDQNDWQKDEEDDEYEDDQENEYEQQAAEQYSKNKYEQDEYEEQSYEQSTSTDVSSQNKRDIKQKIQQKLQARLKRQNELQTLLDIKVSECHKVLGEQKFNVILQFFKDKLNCEKELTDEDQDEIDQMMQENMKNITNNQVIQNFYKILHLDIELEKCKTDVRSIQENIQQL</sequence>
<reference evidence="14" key="1">
    <citation type="journal article" date="2006" name="PLoS Biol.">
        <title>Macronuclear genome sequence of the ciliate Tetrahymena thermophila, a model eukaryote.</title>
        <authorList>
            <person name="Eisen J.A."/>
            <person name="Coyne R.S."/>
            <person name="Wu M."/>
            <person name="Wu D."/>
            <person name="Thiagarajan M."/>
            <person name="Wortman J.R."/>
            <person name="Badger J.H."/>
            <person name="Ren Q."/>
            <person name="Amedeo P."/>
            <person name="Jones K.M."/>
            <person name="Tallon L.J."/>
            <person name="Delcher A.L."/>
            <person name="Salzberg S.L."/>
            <person name="Silva J.C."/>
            <person name="Haas B.J."/>
            <person name="Majoros W.H."/>
            <person name="Farzad M."/>
            <person name="Carlton J.M."/>
            <person name="Smith R.K. Jr."/>
            <person name="Garg J."/>
            <person name="Pearlman R.E."/>
            <person name="Karrer K.M."/>
            <person name="Sun L."/>
            <person name="Manning G."/>
            <person name="Elde N.C."/>
            <person name="Turkewitz A.P."/>
            <person name="Asai D.J."/>
            <person name="Wilkes D.E."/>
            <person name="Wang Y."/>
            <person name="Cai H."/>
            <person name="Collins K."/>
            <person name="Stewart B.A."/>
            <person name="Lee S.R."/>
            <person name="Wilamowska K."/>
            <person name="Weinberg Z."/>
            <person name="Ruzzo W.L."/>
            <person name="Wloga D."/>
            <person name="Gaertig J."/>
            <person name="Frankel J."/>
            <person name="Tsao C.-C."/>
            <person name="Gorovsky M.A."/>
            <person name="Keeling P.J."/>
            <person name="Waller R.F."/>
            <person name="Patron N.J."/>
            <person name="Cherry J.M."/>
            <person name="Stover N.A."/>
            <person name="Krieger C.J."/>
            <person name="del Toro C."/>
            <person name="Ryder H.F."/>
            <person name="Williamson S.C."/>
            <person name="Barbeau R.A."/>
            <person name="Hamilton E.P."/>
            <person name="Orias E."/>
        </authorList>
    </citation>
    <scope>NUCLEOTIDE SEQUENCE [LARGE SCALE GENOMIC DNA]</scope>
    <source>
        <strain evidence="14">SB210</strain>
    </source>
</reference>
<organism evidence="13 14">
    <name type="scientific">Tetrahymena thermophila (strain SB210)</name>
    <dbReference type="NCBI Taxonomy" id="312017"/>
    <lineage>
        <taxon>Eukaryota</taxon>
        <taxon>Sar</taxon>
        <taxon>Alveolata</taxon>
        <taxon>Ciliophora</taxon>
        <taxon>Intramacronucleata</taxon>
        <taxon>Oligohymenophorea</taxon>
        <taxon>Hymenostomatida</taxon>
        <taxon>Tetrahymenina</taxon>
        <taxon>Tetrahymenidae</taxon>
        <taxon>Tetrahymena</taxon>
    </lineage>
</organism>
<dbReference type="SUPFAM" id="SSF56112">
    <property type="entry name" value="Protein kinase-like (PK-like)"/>
    <property type="match status" value="1"/>
</dbReference>
<evidence type="ECO:0000256" key="11">
    <source>
        <dbReference type="SAM" id="MobiDB-lite"/>
    </source>
</evidence>
<feature type="binding site" evidence="10">
    <location>
        <position position="42"/>
    </location>
    <ligand>
        <name>ATP</name>
        <dbReference type="ChEBI" id="CHEBI:30616"/>
    </ligand>
</feature>
<evidence type="ECO:0000256" key="8">
    <source>
        <dbReference type="ARBA" id="ARBA00047899"/>
    </source>
</evidence>
<accession>A4VDC7</accession>
<feature type="compositionally biased region" description="Low complexity" evidence="11">
    <location>
        <begin position="323"/>
        <end position="334"/>
    </location>
</feature>
<feature type="compositionally biased region" description="Basic and acidic residues" evidence="11">
    <location>
        <begin position="696"/>
        <end position="708"/>
    </location>
</feature>
<keyword evidence="14" id="KW-1185">Reference proteome</keyword>
<feature type="compositionally biased region" description="Low complexity" evidence="11">
    <location>
        <begin position="297"/>
        <end position="310"/>
    </location>
</feature>
<feature type="compositionally biased region" description="Basic and acidic residues" evidence="11">
    <location>
        <begin position="809"/>
        <end position="830"/>
    </location>
</feature>
<dbReference type="PANTHER" id="PTHR44899:SF3">
    <property type="entry name" value="SERINE_THREONINE-PROTEIN KINASE NEK1"/>
    <property type="match status" value="1"/>
</dbReference>
<dbReference type="GeneID" id="7838571"/>
<dbReference type="PROSITE" id="PS50011">
    <property type="entry name" value="PROTEIN_KINASE_DOM"/>
    <property type="match status" value="1"/>
</dbReference>
<dbReference type="EMBL" id="GG662621">
    <property type="protein sequence ID" value="EDK31518.2"/>
    <property type="molecule type" value="Genomic_DNA"/>
</dbReference>
<dbReference type="CDD" id="cd08529">
    <property type="entry name" value="STKc_FA2-like"/>
    <property type="match status" value="1"/>
</dbReference>
<keyword evidence="6 13" id="KW-0418">Kinase</keyword>
<dbReference type="PROSITE" id="PS00108">
    <property type="entry name" value="PROTEIN_KINASE_ST"/>
    <property type="match status" value="1"/>
</dbReference>
<feature type="compositionally biased region" description="Low complexity" evidence="11">
    <location>
        <begin position="712"/>
        <end position="723"/>
    </location>
</feature>
<evidence type="ECO:0000256" key="9">
    <source>
        <dbReference type="ARBA" id="ARBA00048679"/>
    </source>
</evidence>
<dbReference type="GO" id="GO:0004674">
    <property type="term" value="F:protein serine/threonine kinase activity"/>
    <property type="evidence" value="ECO:0007669"/>
    <property type="project" value="UniProtKB-KW"/>
</dbReference>
<dbReference type="HOGENOM" id="CLU_000288_63_23_1"/>
<evidence type="ECO:0000256" key="4">
    <source>
        <dbReference type="ARBA" id="ARBA00022679"/>
    </source>
</evidence>
<dbReference type="PANTHER" id="PTHR44899">
    <property type="entry name" value="CAMK FAMILY PROTEIN KINASE"/>
    <property type="match status" value="1"/>
</dbReference>
<dbReference type="Pfam" id="PF00069">
    <property type="entry name" value="Pkinase"/>
    <property type="match status" value="1"/>
</dbReference>
<dbReference type="InterPro" id="IPR017441">
    <property type="entry name" value="Protein_kinase_ATP_BS"/>
</dbReference>
<comment type="catalytic activity">
    <reaction evidence="9">
        <text>L-seryl-[protein] + ATP = O-phospho-L-seryl-[protein] + ADP + H(+)</text>
        <dbReference type="Rhea" id="RHEA:17989"/>
        <dbReference type="Rhea" id="RHEA-COMP:9863"/>
        <dbReference type="Rhea" id="RHEA-COMP:11604"/>
        <dbReference type="ChEBI" id="CHEBI:15378"/>
        <dbReference type="ChEBI" id="CHEBI:29999"/>
        <dbReference type="ChEBI" id="CHEBI:30616"/>
        <dbReference type="ChEBI" id="CHEBI:83421"/>
        <dbReference type="ChEBI" id="CHEBI:456216"/>
        <dbReference type="EC" id="2.7.11.1"/>
    </reaction>
</comment>
<feature type="compositionally biased region" description="Polar residues" evidence="11">
    <location>
        <begin position="727"/>
        <end position="740"/>
    </location>
</feature>
<evidence type="ECO:0000256" key="1">
    <source>
        <dbReference type="ARBA" id="ARBA00010886"/>
    </source>
</evidence>
<feature type="domain" description="Protein kinase" evidence="12">
    <location>
        <begin position="13"/>
        <end position="268"/>
    </location>
</feature>
<dbReference type="EC" id="2.7.11.1" evidence="2"/>
<evidence type="ECO:0000256" key="5">
    <source>
        <dbReference type="ARBA" id="ARBA00022741"/>
    </source>
</evidence>
<feature type="compositionally biased region" description="Low complexity" evidence="11">
    <location>
        <begin position="471"/>
        <end position="482"/>
    </location>
</feature>
<evidence type="ECO:0000256" key="7">
    <source>
        <dbReference type="ARBA" id="ARBA00022840"/>
    </source>
</evidence>
<evidence type="ECO:0000256" key="3">
    <source>
        <dbReference type="ARBA" id="ARBA00022527"/>
    </source>
</evidence>
<feature type="compositionally biased region" description="Basic and acidic residues" evidence="11">
    <location>
        <begin position="483"/>
        <end position="496"/>
    </location>
</feature>
<dbReference type="Gene3D" id="3.30.200.20">
    <property type="entry name" value="Phosphorylase Kinase, domain 1"/>
    <property type="match status" value="1"/>
</dbReference>
<dbReference type="PROSITE" id="PS00107">
    <property type="entry name" value="PROTEIN_KINASE_ATP"/>
    <property type="match status" value="1"/>
</dbReference>
<dbReference type="SMART" id="SM00220">
    <property type="entry name" value="S_TKc"/>
    <property type="match status" value="1"/>
</dbReference>
<protein>
    <recommendedName>
        <fullName evidence="2">non-specific serine/threonine protein kinase</fullName>
        <ecNumber evidence="2">2.7.11.1</ecNumber>
    </recommendedName>
</protein>
<dbReference type="OrthoDB" id="248923at2759"/>
<feature type="region of interest" description="Disordered" evidence="11">
    <location>
        <begin position="809"/>
        <end position="1011"/>
    </location>
</feature>
<keyword evidence="3" id="KW-0723">Serine/threonine-protein kinase</keyword>
<feature type="compositionally biased region" description="Basic and acidic residues" evidence="11">
    <location>
        <begin position="610"/>
        <end position="620"/>
    </location>
</feature>
<dbReference type="FunFam" id="3.30.200.20:FF:000097">
    <property type="entry name" value="Probable serine/threonine-protein kinase nek1"/>
    <property type="match status" value="1"/>
</dbReference>
<dbReference type="InParanoid" id="A4VDC7"/>